<comment type="subcellular location">
    <subcellularLocation>
        <location evidence="6">Plastid</location>
        <location evidence="6">Chloroplast</location>
    </subcellularLocation>
</comment>
<evidence type="ECO:0000256" key="2">
    <source>
        <dbReference type="ARBA" id="ARBA00022640"/>
    </source>
</evidence>
<dbReference type="GO" id="GO:0008033">
    <property type="term" value="P:tRNA processing"/>
    <property type="evidence" value="ECO:0007669"/>
    <property type="project" value="UniProtKB-KW"/>
</dbReference>
<accession>A0A8K1I8W6</accession>
<evidence type="ECO:0000256" key="3">
    <source>
        <dbReference type="ARBA" id="ARBA00022664"/>
    </source>
</evidence>
<sequence length="508" mass="60062">MEKFQRYLQLDRSWQHDFLYPLIFREYIYALAHHHLVNINRSLLLENTDYDNKSSLLIVKRLIPRMYQQNSLIFSASDSSQNSFFWCNTNFYSQMISEGLAVIVEIPFCLQLVSSLESSAIVKSPNLRSIHSVFPFLEDTFSHLNYALVVLIPYPIHLEILVQILRYWTQDASSLHLLRLFLHEYCNLNPPINSKSSISIFSKSNQKLSLFLYNSHVCEYESTFFFLRNQSSHLRSISSSILFERLYFYGKIEHLAKVLSNDFWVILSLVKDPFMHYVRYQAKSILALKQKLLPINKWKYYLVNLCQCHYYAWSQPERVHIKQLSKHSLNFLGYLSSVRQNPSVVRGQMLEHSFIIANSMKKLDTIIPIIPIIVLLSKSKFCNTLGYPISKPTWADSSDFDIIDRFVRICNNLSHYYRGSSKKKSLYRLKYILLLSCVKTLARKHKSPVRAFVKRFHSKSKFLEEFFMEDEQIFSLIFQKTSFYSLKLYRGRIWYLDIISIKDLTNDQ</sequence>
<dbReference type="InterPro" id="IPR002866">
    <property type="entry name" value="Maturase_MatK"/>
</dbReference>
<keyword evidence="3 6" id="KW-0507">mRNA processing</keyword>
<evidence type="ECO:0000256" key="4">
    <source>
        <dbReference type="ARBA" id="ARBA00022694"/>
    </source>
</evidence>
<protein>
    <recommendedName>
        <fullName evidence="6">Maturase K</fullName>
    </recommendedName>
    <alternativeName>
        <fullName evidence="6">Intron maturase</fullName>
    </alternativeName>
</protein>
<dbReference type="HAMAP" id="MF_01390">
    <property type="entry name" value="MatK"/>
    <property type="match status" value="1"/>
</dbReference>
<feature type="domain" description="Domain X" evidence="8">
    <location>
        <begin position="360"/>
        <end position="484"/>
    </location>
</feature>
<comment type="function">
    <text evidence="6 7">Usually encoded in the trnK tRNA gene intron. Probably assists in splicing its own and other chloroplast group II introns.</text>
</comment>
<dbReference type="AlphaFoldDB" id="A0A8K1I8W6"/>
<feature type="domain" description="Maturase MatK N-terminal" evidence="9">
    <location>
        <begin position="1"/>
        <end position="333"/>
    </location>
</feature>
<comment type="similarity">
    <text evidence="1 6">Belongs to the intron maturase 2 family. MatK subfamily.</text>
</comment>
<gene>
    <name evidence="6 10" type="primary">matK</name>
</gene>
<dbReference type="Pfam" id="PF01824">
    <property type="entry name" value="MatK_N"/>
    <property type="match status" value="1"/>
</dbReference>
<dbReference type="EMBL" id="MZ557487">
    <property type="protein sequence ID" value="UBX38557.1"/>
    <property type="molecule type" value="Genomic_DNA"/>
</dbReference>
<evidence type="ECO:0000256" key="6">
    <source>
        <dbReference type="HAMAP-Rule" id="MF_01390"/>
    </source>
</evidence>
<dbReference type="InterPro" id="IPR024942">
    <property type="entry name" value="Maturase_MatK_N"/>
</dbReference>
<evidence type="ECO:0000256" key="5">
    <source>
        <dbReference type="ARBA" id="ARBA00022884"/>
    </source>
</evidence>
<proteinExistence type="inferred from homology"/>
<dbReference type="GO" id="GO:0009507">
    <property type="term" value="C:chloroplast"/>
    <property type="evidence" value="ECO:0007669"/>
    <property type="project" value="UniProtKB-SubCell"/>
</dbReference>
<geneLocation type="chloroplast" evidence="10"/>
<evidence type="ECO:0000256" key="7">
    <source>
        <dbReference type="RuleBase" id="RU004226"/>
    </source>
</evidence>
<dbReference type="GO" id="GO:0008380">
    <property type="term" value="P:RNA splicing"/>
    <property type="evidence" value="ECO:0007669"/>
    <property type="project" value="UniProtKB-UniRule"/>
</dbReference>
<evidence type="ECO:0000259" key="9">
    <source>
        <dbReference type="Pfam" id="PF01824"/>
    </source>
</evidence>
<dbReference type="GO" id="GO:0006397">
    <property type="term" value="P:mRNA processing"/>
    <property type="evidence" value="ECO:0007669"/>
    <property type="project" value="UniProtKB-KW"/>
</dbReference>
<evidence type="ECO:0000313" key="10">
    <source>
        <dbReference type="EMBL" id="UBX38557.1"/>
    </source>
</evidence>
<keyword evidence="2 7" id="KW-0934">Plastid</keyword>
<dbReference type="InterPro" id="IPR024937">
    <property type="entry name" value="Domain_X"/>
</dbReference>
<dbReference type="PANTHER" id="PTHR34811:SF1">
    <property type="entry name" value="MATURASE K"/>
    <property type="match status" value="1"/>
</dbReference>
<keyword evidence="5 6" id="KW-0694">RNA-binding</keyword>
<dbReference type="Pfam" id="PF01348">
    <property type="entry name" value="Intron_maturas2"/>
    <property type="match status" value="1"/>
</dbReference>
<dbReference type="PANTHER" id="PTHR34811">
    <property type="entry name" value="MATURASE K"/>
    <property type="match status" value="1"/>
</dbReference>
<name>A0A8K1I8W6_BUPFR</name>
<keyword evidence="7 10" id="KW-0150">Chloroplast</keyword>
<dbReference type="GO" id="GO:0003723">
    <property type="term" value="F:RNA binding"/>
    <property type="evidence" value="ECO:0007669"/>
    <property type="project" value="UniProtKB-KW"/>
</dbReference>
<keyword evidence="4 6" id="KW-0819">tRNA processing</keyword>
<organism evidence="10">
    <name type="scientific">Bupleurum fruticosum</name>
    <name type="common">Thoroughwax</name>
    <name type="synonym">Shrubby hare's ear</name>
    <dbReference type="NCBI Taxonomy" id="48103"/>
    <lineage>
        <taxon>Eukaryota</taxon>
        <taxon>Viridiplantae</taxon>
        <taxon>Streptophyta</taxon>
        <taxon>Embryophyta</taxon>
        <taxon>Tracheophyta</taxon>
        <taxon>Spermatophyta</taxon>
        <taxon>Magnoliopsida</taxon>
        <taxon>eudicotyledons</taxon>
        <taxon>Gunneridae</taxon>
        <taxon>Pentapetalae</taxon>
        <taxon>asterids</taxon>
        <taxon>campanulids</taxon>
        <taxon>Apiales</taxon>
        <taxon>Apiaceae</taxon>
        <taxon>Apioideae</taxon>
        <taxon>Bupleureae</taxon>
        <taxon>Bupleurum</taxon>
    </lineage>
</organism>
<reference evidence="10" key="1">
    <citation type="submission" date="2021-07" db="EMBL/GenBank/DDBJ databases">
        <authorList>
            <person name="Wei Z."/>
        </authorList>
    </citation>
    <scope>NUCLEOTIDE SEQUENCE</scope>
    <source>
        <tissue evidence="10">Leaf tissue</tissue>
    </source>
</reference>
<evidence type="ECO:0000256" key="1">
    <source>
        <dbReference type="ARBA" id="ARBA00006621"/>
    </source>
</evidence>
<evidence type="ECO:0000259" key="8">
    <source>
        <dbReference type="Pfam" id="PF01348"/>
    </source>
</evidence>